<comment type="caution">
    <text evidence="2">The sequence shown here is derived from an EMBL/GenBank/DDBJ whole genome shotgun (WGS) entry which is preliminary data.</text>
</comment>
<dbReference type="Proteomes" id="UP001454036">
    <property type="component" value="Unassembled WGS sequence"/>
</dbReference>
<dbReference type="Pfam" id="PF13507">
    <property type="entry name" value="GATase_5"/>
    <property type="match status" value="1"/>
</dbReference>
<proteinExistence type="predicted"/>
<dbReference type="SUPFAM" id="SSF55326">
    <property type="entry name" value="PurM N-terminal domain-like"/>
    <property type="match status" value="1"/>
</dbReference>
<dbReference type="SUPFAM" id="SSF52317">
    <property type="entry name" value="Class I glutamine amidotransferase-like"/>
    <property type="match status" value="1"/>
</dbReference>
<dbReference type="SMART" id="SM01211">
    <property type="entry name" value="GATase_5"/>
    <property type="match status" value="1"/>
</dbReference>
<dbReference type="AlphaFoldDB" id="A0AAV3QKG7"/>
<dbReference type="GO" id="GO:0006164">
    <property type="term" value="P:purine nucleotide biosynthetic process"/>
    <property type="evidence" value="ECO:0007669"/>
    <property type="project" value="TreeGrafter"/>
</dbReference>
<sequence length="350" mass="38992">MLDGEGAAMYDAALALSEAMISFGISIDGGKDSLSMAAQVLAEVVKAPRNLVINVYVTCLDISKIVTLDLKLGDDGILLHIDLSKENRRLGGYSLAQVLQFKNLLNVRMAFLAKGRWHSSVTIQESLSLMFRGIEGSTFGVWSVRGEGRAYFPDNGIFNHVLDSKLGPIRYCDDDNSTKHYPFNLNGSPMGVGAICSSDGRHLAMMIYLEQCFLMWQYPWYPKNWNLDKRGNIVHDTIIRHRSSSFPLGMLISYIVQSWGVQECGEPKMAPKPIGIKGYWIRHLQLDAEGKYLLTPIERGVLRGGVPFPVVVAPVEGEEAQENLKPHVDVPAVQMLIKRCWYAGRSESTR</sequence>
<evidence type="ECO:0000313" key="2">
    <source>
        <dbReference type="EMBL" id="GAA0164519.1"/>
    </source>
</evidence>
<dbReference type="GO" id="GO:0004642">
    <property type="term" value="F:phosphoribosylformylglycinamidine synthase activity"/>
    <property type="evidence" value="ECO:0007669"/>
    <property type="project" value="TreeGrafter"/>
</dbReference>
<dbReference type="EMBL" id="BAABME010005071">
    <property type="protein sequence ID" value="GAA0164519.1"/>
    <property type="molecule type" value="Genomic_DNA"/>
</dbReference>
<dbReference type="InterPro" id="IPR029062">
    <property type="entry name" value="Class_I_gatase-like"/>
</dbReference>
<dbReference type="Pfam" id="PF22689">
    <property type="entry name" value="FGAR-AT_PurM_N-like"/>
    <property type="match status" value="1"/>
</dbReference>
<name>A0AAV3QKG7_LITER</name>
<dbReference type="InterPro" id="IPR055181">
    <property type="entry name" value="FGAR-AT_PurM_N-like"/>
</dbReference>
<evidence type="ECO:0000259" key="1">
    <source>
        <dbReference type="Pfam" id="PF22689"/>
    </source>
</evidence>
<dbReference type="PANTHER" id="PTHR10099">
    <property type="entry name" value="PHOSPHORIBOSYLFORMYLGLYCINAMIDINE SYNTHASE"/>
    <property type="match status" value="1"/>
</dbReference>
<accession>A0AAV3QKG7</accession>
<dbReference type="Gene3D" id="3.40.50.880">
    <property type="match status" value="1"/>
</dbReference>
<dbReference type="InterPro" id="IPR036921">
    <property type="entry name" value="PurM-like_N_sf"/>
</dbReference>
<reference evidence="2 3" key="1">
    <citation type="submission" date="2024-01" db="EMBL/GenBank/DDBJ databases">
        <title>The complete chloroplast genome sequence of Lithospermum erythrorhizon: insights into the phylogenetic relationship among Boraginaceae species and the maternal lineages of purple gromwells.</title>
        <authorList>
            <person name="Okada T."/>
            <person name="Watanabe K."/>
        </authorList>
    </citation>
    <scope>NUCLEOTIDE SEQUENCE [LARGE SCALE GENOMIC DNA]</scope>
</reference>
<dbReference type="GO" id="GO:0005737">
    <property type="term" value="C:cytoplasm"/>
    <property type="evidence" value="ECO:0007669"/>
    <property type="project" value="TreeGrafter"/>
</dbReference>
<keyword evidence="3" id="KW-1185">Reference proteome</keyword>
<evidence type="ECO:0000313" key="3">
    <source>
        <dbReference type="Proteomes" id="UP001454036"/>
    </source>
</evidence>
<gene>
    <name evidence="2" type="ORF">LIER_20130</name>
</gene>
<dbReference type="PANTHER" id="PTHR10099:SF1">
    <property type="entry name" value="PHOSPHORIBOSYLFORMYLGLYCINAMIDINE SYNTHASE"/>
    <property type="match status" value="1"/>
</dbReference>
<feature type="domain" description="FGAR-AT PurM N-terminal-like" evidence="1">
    <location>
        <begin position="3"/>
        <end position="56"/>
    </location>
</feature>
<organism evidence="2 3">
    <name type="scientific">Lithospermum erythrorhizon</name>
    <name type="common">Purple gromwell</name>
    <name type="synonym">Lithospermum officinale var. erythrorhizon</name>
    <dbReference type="NCBI Taxonomy" id="34254"/>
    <lineage>
        <taxon>Eukaryota</taxon>
        <taxon>Viridiplantae</taxon>
        <taxon>Streptophyta</taxon>
        <taxon>Embryophyta</taxon>
        <taxon>Tracheophyta</taxon>
        <taxon>Spermatophyta</taxon>
        <taxon>Magnoliopsida</taxon>
        <taxon>eudicotyledons</taxon>
        <taxon>Gunneridae</taxon>
        <taxon>Pentapetalae</taxon>
        <taxon>asterids</taxon>
        <taxon>lamiids</taxon>
        <taxon>Boraginales</taxon>
        <taxon>Boraginaceae</taxon>
        <taxon>Boraginoideae</taxon>
        <taxon>Lithospermeae</taxon>
        <taxon>Lithospermum</taxon>
    </lineage>
</organism>
<protein>
    <recommendedName>
        <fullName evidence="1">FGAR-AT PurM N-terminal-like domain-containing protein</fullName>
    </recommendedName>
</protein>